<dbReference type="Gene3D" id="3.90.25.10">
    <property type="entry name" value="UDP-galactose 4-epimerase, domain 1"/>
    <property type="match status" value="1"/>
</dbReference>
<feature type="domain" description="NAD(P)-binding" evidence="1">
    <location>
        <begin position="5"/>
        <end position="307"/>
    </location>
</feature>
<organism evidence="2 3">
    <name type="scientific">Solitalea koreensis</name>
    <dbReference type="NCBI Taxonomy" id="543615"/>
    <lineage>
        <taxon>Bacteria</taxon>
        <taxon>Pseudomonadati</taxon>
        <taxon>Bacteroidota</taxon>
        <taxon>Sphingobacteriia</taxon>
        <taxon>Sphingobacteriales</taxon>
        <taxon>Sphingobacteriaceae</taxon>
        <taxon>Solitalea</taxon>
    </lineage>
</organism>
<gene>
    <name evidence="2" type="ORF">SAMN06265350_103302</name>
</gene>
<proteinExistence type="predicted"/>
<dbReference type="RefSeq" id="WP_142602723.1">
    <property type="nucleotide sequence ID" value="NZ_FXSZ01000003.1"/>
</dbReference>
<name>A0A521C960_9SPHI</name>
<dbReference type="Proteomes" id="UP000315971">
    <property type="component" value="Unassembled WGS sequence"/>
</dbReference>
<protein>
    <submittedName>
        <fullName evidence="2">UDP-glucuronate 4-epimerase</fullName>
    </submittedName>
</protein>
<dbReference type="InterPro" id="IPR036291">
    <property type="entry name" value="NAD(P)-bd_dom_sf"/>
</dbReference>
<dbReference type="SUPFAM" id="SSF51735">
    <property type="entry name" value="NAD(P)-binding Rossmann-fold domains"/>
    <property type="match status" value="1"/>
</dbReference>
<dbReference type="Gene3D" id="3.40.50.720">
    <property type="entry name" value="NAD(P)-binding Rossmann-like Domain"/>
    <property type="match status" value="1"/>
</dbReference>
<evidence type="ECO:0000259" key="1">
    <source>
        <dbReference type="Pfam" id="PF16363"/>
    </source>
</evidence>
<dbReference type="PANTHER" id="PTHR43000">
    <property type="entry name" value="DTDP-D-GLUCOSE 4,6-DEHYDRATASE-RELATED"/>
    <property type="match status" value="1"/>
</dbReference>
<keyword evidence="3" id="KW-1185">Reference proteome</keyword>
<dbReference type="OrthoDB" id="9801785at2"/>
<evidence type="ECO:0000313" key="2">
    <source>
        <dbReference type="EMBL" id="SMO55933.1"/>
    </source>
</evidence>
<sequence length="320" mass="36015">MKHILVTGGAGFIGSSLIKSLINDHEVSITCVDNFDSFYPKAIKLLNISTFIHHPQVKFLDFDLADADELKKQLTEKFDVIIHLAGKAGVRPSIEQPLAYQRANVNATQNLLEFAMRQGIKQFVFASSSSVYGVNPNTPWKENEPLMPISPYASTKLSCEQLGHVYSHLYEIRFLALRFFTVYGPAQRPDLAIHKFFKSIINEQPIPVFGDGSTSRDYTYIDDIILGIKACINYDKSMYEIINLGNHNTITLSNLIASIEATCGKKAIIDRQPEQPGDVPQTYADISKAHRLLDYSPKTDLNTGLEQFYKWYVTNEATLK</sequence>
<dbReference type="InterPro" id="IPR016040">
    <property type="entry name" value="NAD(P)-bd_dom"/>
</dbReference>
<dbReference type="PRINTS" id="PR01713">
    <property type="entry name" value="NUCEPIMERASE"/>
</dbReference>
<dbReference type="EMBL" id="FXSZ01000003">
    <property type="protein sequence ID" value="SMO55933.1"/>
    <property type="molecule type" value="Genomic_DNA"/>
</dbReference>
<accession>A0A521C960</accession>
<dbReference type="Pfam" id="PF16363">
    <property type="entry name" value="GDP_Man_Dehyd"/>
    <property type="match status" value="1"/>
</dbReference>
<reference evidence="2 3" key="1">
    <citation type="submission" date="2017-05" db="EMBL/GenBank/DDBJ databases">
        <authorList>
            <person name="Varghese N."/>
            <person name="Submissions S."/>
        </authorList>
    </citation>
    <scope>NUCLEOTIDE SEQUENCE [LARGE SCALE GENOMIC DNA]</scope>
    <source>
        <strain evidence="2 3">DSM 21342</strain>
    </source>
</reference>
<dbReference type="AlphaFoldDB" id="A0A521C960"/>
<evidence type="ECO:0000313" key="3">
    <source>
        <dbReference type="Proteomes" id="UP000315971"/>
    </source>
</evidence>